<dbReference type="AlphaFoldDB" id="A0A6P1G9N3"/>
<evidence type="ECO:0000259" key="3">
    <source>
        <dbReference type="PROSITE" id="PS51831"/>
    </source>
</evidence>
<organism evidence="4 5">
    <name type="scientific">Neorickettsia findlayensis</name>
    <dbReference type="NCBI Taxonomy" id="2686014"/>
    <lineage>
        <taxon>Bacteria</taxon>
        <taxon>Pseudomonadati</taxon>
        <taxon>Pseudomonadota</taxon>
        <taxon>Alphaproteobacteria</taxon>
        <taxon>Rickettsiales</taxon>
        <taxon>Anaplasmataceae</taxon>
        <taxon>Neorickettsia</taxon>
    </lineage>
</organism>
<dbReference type="RefSeq" id="WP_160095353.1">
    <property type="nucleotide sequence ID" value="NZ_CP047224.1"/>
</dbReference>
<evidence type="ECO:0000313" key="5">
    <source>
        <dbReference type="Proteomes" id="UP000464912"/>
    </source>
</evidence>
<dbReference type="HAMAP" id="MF_01212">
    <property type="entry name" value="dGTPase_type2"/>
    <property type="match status" value="1"/>
</dbReference>
<keyword evidence="5" id="KW-1185">Reference proteome</keyword>
<dbReference type="PANTHER" id="PTHR11373:SF43">
    <property type="entry name" value="DEOXYGUANOSINETRIPHOSPHATE TRIPHOSPHOHYDROLASE-LIKE PROTEIN"/>
    <property type="match status" value="1"/>
</dbReference>
<dbReference type="GO" id="GO:0006203">
    <property type="term" value="P:dGTP catabolic process"/>
    <property type="evidence" value="ECO:0007669"/>
    <property type="project" value="TreeGrafter"/>
</dbReference>
<dbReference type="SMART" id="SM00471">
    <property type="entry name" value="HDc"/>
    <property type="match status" value="1"/>
</dbReference>
<reference evidence="4 5" key="2">
    <citation type="journal article" date="2020" name="MBio">
        <title>Isolation and Molecular Analysis of a Novel Neorickettsia Species That Causes Potomac Horse Fever.</title>
        <authorList>
            <person name="Teymournejad O."/>
            <person name="Lin M."/>
            <person name="Bekebrede H."/>
            <person name="Kamr A."/>
            <person name="Toribio R.E."/>
            <person name="Arroyo L.G."/>
            <person name="Baird J.D."/>
            <person name="Rikihisa Y."/>
        </authorList>
    </citation>
    <scope>NUCLEOTIDE SEQUENCE [LARGE SCALE GENOMIC DNA]</scope>
    <source>
        <strain evidence="4 5">Fin17</strain>
    </source>
</reference>
<evidence type="ECO:0000256" key="1">
    <source>
        <dbReference type="ARBA" id="ARBA00022801"/>
    </source>
</evidence>
<dbReference type="Pfam" id="PF13286">
    <property type="entry name" value="HD_assoc"/>
    <property type="match status" value="1"/>
</dbReference>
<comment type="similarity">
    <text evidence="2">Belongs to the dGTPase family. Type 2 subfamily.</text>
</comment>
<accession>A0A6P1G9N3</accession>
<dbReference type="Pfam" id="PF01966">
    <property type="entry name" value="HD"/>
    <property type="match status" value="1"/>
</dbReference>
<dbReference type="InterPro" id="IPR003607">
    <property type="entry name" value="HD/PDEase_dom"/>
</dbReference>
<dbReference type="CDD" id="cd00077">
    <property type="entry name" value="HDc"/>
    <property type="match status" value="1"/>
</dbReference>
<name>A0A6P1G9N3_9RICK</name>
<dbReference type="Proteomes" id="UP000464912">
    <property type="component" value="Chromosome"/>
</dbReference>
<dbReference type="InterPro" id="IPR050135">
    <property type="entry name" value="dGTPase-like"/>
</dbReference>
<dbReference type="InterPro" id="IPR006674">
    <property type="entry name" value="HD_domain"/>
</dbReference>
<dbReference type="InterPro" id="IPR006261">
    <property type="entry name" value="dGTPase"/>
</dbReference>
<dbReference type="NCBIfam" id="NF002326">
    <property type="entry name" value="PRK01286.1-1"/>
    <property type="match status" value="1"/>
</dbReference>
<dbReference type="SUPFAM" id="SSF109604">
    <property type="entry name" value="HD-domain/PDEase-like"/>
    <property type="match status" value="1"/>
</dbReference>
<keyword evidence="1 2" id="KW-0378">Hydrolase</keyword>
<gene>
    <name evidence="4" type="ORF">GP480_01815</name>
</gene>
<dbReference type="NCBIfam" id="TIGR00277">
    <property type="entry name" value="HDIG"/>
    <property type="match status" value="1"/>
</dbReference>
<dbReference type="PROSITE" id="PS51831">
    <property type="entry name" value="HD"/>
    <property type="match status" value="1"/>
</dbReference>
<protein>
    <recommendedName>
        <fullName evidence="2">Deoxyguanosinetriphosphate triphosphohydrolase-like protein</fullName>
    </recommendedName>
</protein>
<evidence type="ECO:0000256" key="2">
    <source>
        <dbReference type="HAMAP-Rule" id="MF_01212"/>
    </source>
</evidence>
<feature type="domain" description="HD" evidence="3">
    <location>
        <begin position="62"/>
        <end position="197"/>
    </location>
</feature>
<dbReference type="EMBL" id="CP047224">
    <property type="protein sequence ID" value="QHD65189.1"/>
    <property type="molecule type" value="Genomic_DNA"/>
</dbReference>
<dbReference type="PANTHER" id="PTHR11373">
    <property type="entry name" value="DEOXYNUCLEOSIDE TRIPHOSPHATE TRIPHOSPHOHYDROLASE"/>
    <property type="match status" value="1"/>
</dbReference>
<sequence length="385" mass="45171">MLSSYSSFPERSKGRLFLEKEDPQRDCYQRDRDRVIHSSAFRRLMYKTQVFSYCGDDHYRTRLTHSLEVSQIARSMARLLGINEDLTETIALAHDIGHPPFAHVGEEALQEVAAEHYRFEHNAQVLRILGEFEHQYMDFNGLNLTWETIEGLAKHNGPIQKPHQIIKEYDELLNLELEKQPSLEAQIVSLADDIAYSSHDIDDGLLSGVITYQDLRHLPIIGENILKFEKAFPEASKSQVMYKARRRMIRFLIHDVVGVAQENIKRYLLKSVDDIRELGFPAANFSEKVCNEMKEIKAFLYNNLYFYYSIRKSRVKLKRIVKELFEVFFHDPQCLQKDYYERFRVADSMNKKAQLVCDFIANLTDSSAMREHKQFFSTCVLERDY</sequence>
<evidence type="ECO:0000313" key="4">
    <source>
        <dbReference type="EMBL" id="QHD65189.1"/>
    </source>
</evidence>
<dbReference type="InterPro" id="IPR023023">
    <property type="entry name" value="dNTPase_2"/>
</dbReference>
<dbReference type="NCBIfam" id="TIGR01353">
    <property type="entry name" value="dGTP_triPase"/>
    <property type="match status" value="1"/>
</dbReference>
<dbReference type="InterPro" id="IPR006675">
    <property type="entry name" value="HDIG_dom"/>
</dbReference>
<proteinExistence type="inferred from homology"/>
<dbReference type="InterPro" id="IPR026875">
    <property type="entry name" value="PHydrolase_assoc_dom"/>
</dbReference>
<dbReference type="KEGG" id="nef:GP480_01815"/>
<dbReference type="Gene3D" id="1.10.3210.10">
    <property type="entry name" value="Hypothetical protein af1432"/>
    <property type="match status" value="1"/>
</dbReference>
<reference evidence="4 5" key="1">
    <citation type="journal article" date="2020" name="MBio">
        <title>Erratum for Teymournejad et al., 'Isolation and Molecular Analysis of a Novel Neorickettsia Species That Causes Potomac Horse Fever'.</title>
        <authorList>
            <person name="Teymournejad O."/>
            <person name="Lin M."/>
            <person name="Bekebrede H."/>
            <person name="Kamr A."/>
            <person name="Toribio R.E."/>
            <person name="Arroyo L.G."/>
            <person name="Baird J.D."/>
            <person name="Rikihisa Y."/>
        </authorList>
    </citation>
    <scope>NUCLEOTIDE SEQUENCE [LARGE SCALE GENOMIC DNA]</scope>
    <source>
        <strain evidence="4 5">Fin17</strain>
    </source>
</reference>
<dbReference type="GO" id="GO:0008832">
    <property type="term" value="F:dGTPase activity"/>
    <property type="evidence" value="ECO:0007669"/>
    <property type="project" value="TreeGrafter"/>
</dbReference>